<evidence type="ECO:0000313" key="4">
    <source>
        <dbReference type="EMBL" id="CAF1543225.1"/>
    </source>
</evidence>
<evidence type="ECO:0000313" key="6">
    <source>
        <dbReference type="Proteomes" id="UP000663870"/>
    </source>
</evidence>
<dbReference type="Proteomes" id="UP000663854">
    <property type="component" value="Unassembled WGS sequence"/>
</dbReference>
<dbReference type="InterPro" id="IPR014721">
    <property type="entry name" value="Ribsml_uS5_D2-typ_fold_subgr"/>
</dbReference>
<keyword evidence="1" id="KW-0547">Nucleotide-binding</keyword>
<evidence type="ECO:0000259" key="3">
    <source>
        <dbReference type="Pfam" id="PF10509"/>
    </source>
</evidence>
<dbReference type="PROSITE" id="PS00106">
    <property type="entry name" value="GALACTOKINASE"/>
    <property type="match status" value="1"/>
</dbReference>
<dbReference type="GO" id="GO:0006012">
    <property type="term" value="P:galactose metabolic process"/>
    <property type="evidence" value="ECO:0007669"/>
    <property type="project" value="TreeGrafter"/>
</dbReference>
<dbReference type="GO" id="GO:0005524">
    <property type="term" value="F:ATP binding"/>
    <property type="evidence" value="ECO:0007669"/>
    <property type="project" value="UniProtKB-KW"/>
</dbReference>
<feature type="non-terminal residue" evidence="5">
    <location>
        <position position="1"/>
    </location>
</feature>
<evidence type="ECO:0000256" key="2">
    <source>
        <dbReference type="ARBA" id="ARBA00022840"/>
    </source>
</evidence>
<dbReference type="Gene3D" id="3.30.230.10">
    <property type="match status" value="1"/>
</dbReference>
<keyword evidence="2" id="KW-0067">ATP-binding</keyword>
<name>A0A816G6N2_9BILA</name>
<evidence type="ECO:0000256" key="1">
    <source>
        <dbReference type="ARBA" id="ARBA00022741"/>
    </source>
</evidence>
<keyword evidence="6" id="KW-1185">Reference proteome</keyword>
<gene>
    <name evidence="5" type="ORF">JXQ802_LOCUS57482</name>
    <name evidence="4" type="ORF">PYM288_LOCUS40883</name>
</gene>
<accession>A0A816G6N2</accession>
<dbReference type="AlphaFoldDB" id="A0A816G6N2"/>
<feature type="domain" description="Galactokinase N-terminal" evidence="3">
    <location>
        <begin position="24"/>
        <end position="65"/>
    </location>
</feature>
<proteinExistence type="predicted"/>
<dbReference type="PANTHER" id="PTHR10457">
    <property type="entry name" value="MEVALONATE KINASE/GALACTOKINASE"/>
    <property type="match status" value="1"/>
</dbReference>
<evidence type="ECO:0000313" key="5">
    <source>
        <dbReference type="EMBL" id="CAF1670271.1"/>
    </source>
</evidence>
<dbReference type="GO" id="GO:0005829">
    <property type="term" value="C:cytosol"/>
    <property type="evidence" value="ECO:0007669"/>
    <property type="project" value="TreeGrafter"/>
</dbReference>
<dbReference type="EMBL" id="CAJNOH010013183">
    <property type="protein sequence ID" value="CAF1543225.1"/>
    <property type="molecule type" value="Genomic_DNA"/>
</dbReference>
<comment type="caution">
    <text evidence="5">The sequence shown here is derived from an EMBL/GenBank/DDBJ whole genome shotgun (WGS) entry which is preliminary data.</text>
</comment>
<dbReference type="GO" id="GO:0004335">
    <property type="term" value="F:galactokinase activity"/>
    <property type="evidence" value="ECO:0007669"/>
    <property type="project" value="TreeGrafter"/>
</dbReference>
<dbReference type="InterPro" id="IPR019539">
    <property type="entry name" value="GalKase_N"/>
</dbReference>
<reference evidence="5" key="1">
    <citation type="submission" date="2021-02" db="EMBL/GenBank/DDBJ databases">
        <authorList>
            <person name="Nowell W R."/>
        </authorList>
    </citation>
    <scope>NUCLEOTIDE SEQUENCE</scope>
</reference>
<dbReference type="EMBL" id="CAJNOL010015071">
    <property type="protein sequence ID" value="CAF1670271.1"/>
    <property type="molecule type" value="Genomic_DNA"/>
</dbReference>
<dbReference type="InterPro" id="IPR019741">
    <property type="entry name" value="Galactokinase_CS"/>
</dbReference>
<dbReference type="SUPFAM" id="SSF54211">
    <property type="entry name" value="Ribosomal protein S5 domain 2-like"/>
    <property type="match status" value="1"/>
</dbReference>
<dbReference type="Pfam" id="PF10509">
    <property type="entry name" value="GalKase_gal_bdg"/>
    <property type="match status" value="1"/>
</dbReference>
<organism evidence="5 6">
    <name type="scientific">Rotaria sordida</name>
    <dbReference type="NCBI Taxonomy" id="392033"/>
    <lineage>
        <taxon>Eukaryota</taxon>
        <taxon>Metazoa</taxon>
        <taxon>Spiralia</taxon>
        <taxon>Gnathifera</taxon>
        <taxon>Rotifera</taxon>
        <taxon>Eurotatoria</taxon>
        <taxon>Bdelloidea</taxon>
        <taxon>Philodinida</taxon>
        <taxon>Philodinidae</taxon>
        <taxon>Rotaria</taxon>
    </lineage>
</organism>
<sequence>MDSISIADGIPQNPNEERFKKLVEKFKVDYNGVQPQFLCRAPGRVNLIGEHIDYCGYSVLPMAID</sequence>
<protein>
    <recommendedName>
        <fullName evidence="3">Galactokinase N-terminal domain-containing protein</fullName>
    </recommendedName>
</protein>
<dbReference type="PANTHER" id="PTHR10457:SF7">
    <property type="entry name" value="GALACTOKINASE-RELATED"/>
    <property type="match status" value="1"/>
</dbReference>
<dbReference type="Proteomes" id="UP000663870">
    <property type="component" value="Unassembled WGS sequence"/>
</dbReference>
<dbReference type="InterPro" id="IPR020568">
    <property type="entry name" value="Ribosomal_Su5_D2-typ_SF"/>
</dbReference>